<feature type="domain" description="RING-type" evidence="3">
    <location>
        <begin position="213"/>
        <end position="266"/>
    </location>
</feature>
<name>A0A0D0E7Z8_9AGAM</name>
<dbReference type="SUPFAM" id="SSF57850">
    <property type="entry name" value="RING/U-box"/>
    <property type="match status" value="1"/>
</dbReference>
<feature type="compositionally biased region" description="Acidic residues" evidence="2">
    <location>
        <begin position="501"/>
        <end position="522"/>
    </location>
</feature>
<dbReference type="Proteomes" id="UP000054538">
    <property type="component" value="Unassembled WGS sequence"/>
</dbReference>
<sequence>MPSSTRTATPGPSNLTQGPKRPISDAEPSPKDPKKSRIESLPDAHTKRDSSRDTKRRRRKKKKAPIVSAGGPRKESTPSRTEERPLSQRASLWARSEIIRFSSAAPEADPSTSAMNAAEVLMQGPSSAQLLKSGESPSRSSNDNPNVEPAGETMPSSPMGKKAVAPPDKPIPKPQCNSLEDTVAQLTQELKSKNDLIASHRTLLNQVQQAVTCQICLDLMYKPYALAPCGHLACYSCLVQWFRAPPPDNRPAPQAIMRKKTCPHCRAVVRDRPIEVWAVKGIAQSVGKSGLAPIQIPAHIDPPESMNANPDPWKDIFPHEGGPGRRRFPWFFPDAHINDDDDIPIANIAPRGEDVGMLDLEDGGIYRCLDCMHEIWDGLCTSCGRVYPGHRPDVDDAHEDDEDDAIGWWEEQMGAEEVDMADDPGWMGLEGGDGDDDGDDDNWPGHFGAPWRHRMHMFGGPFGFVGTVHLGVDEDEDDEEEGEGDDLHVSDGERERSRDRDDDDDDDEGDYESSFIDDEDEAAIAVIEDGPPRIYEISDDGEGEDYLMNRHYSIGDTDEDEDDHGDGEYHLPEPRQAEFTRLAMPIWSDDEDALDSEVAPMRTGRPGSGRGGGGSGGGRLRRGRGIIESDDSEVEFLSGE</sequence>
<feature type="compositionally biased region" description="Basic residues" evidence="2">
    <location>
        <begin position="54"/>
        <end position="64"/>
    </location>
</feature>
<evidence type="ECO:0000259" key="3">
    <source>
        <dbReference type="PROSITE" id="PS50089"/>
    </source>
</evidence>
<evidence type="ECO:0000313" key="4">
    <source>
        <dbReference type="EMBL" id="KIK94445.1"/>
    </source>
</evidence>
<feature type="compositionally biased region" description="Acidic residues" evidence="2">
    <location>
        <begin position="432"/>
        <end position="442"/>
    </location>
</feature>
<dbReference type="PANTHER" id="PTHR12109">
    <property type="entry name" value="RING FINGER PROTEIN 141-RELATED"/>
    <property type="match status" value="1"/>
</dbReference>
<keyword evidence="1" id="KW-0862">Zinc</keyword>
<dbReference type="InterPro" id="IPR001841">
    <property type="entry name" value="Znf_RING"/>
</dbReference>
<keyword evidence="1" id="KW-0863">Zinc-finger</keyword>
<feature type="compositionally biased region" description="Acidic residues" evidence="2">
    <location>
        <begin position="556"/>
        <end position="565"/>
    </location>
</feature>
<dbReference type="STRING" id="930991.A0A0D0E7Z8"/>
<feature type="compositionally biased region" description="Basic and acidic residues" evidence="2">
    <location>
        <begin position="566"/>
        <end position="575"/>
    </location>
</feature>
<feature type="compositionally biased region" description="Gly residues" evidence="2">
    <location>
        <begin position="606"/>
        <end position="618"/>
    </location>
</feature>
<evidence type="ECO:0000256" key="2">
    <source>
        <dbReference type="SAM" id="MobiDB-lite"/>
    </source>
</evidence>
<dbReference type="Gene3D" id="3.30.40.10">
    <property type="entry name" value="Zinc/RING finger domain, C3HC4 (zinc finger)"/>
    <property type="match status" value="1"/>
</dbReference>
<dbReference type="PROSITE" id="PS50089">
    <property type="entry name" value="ZF_RING_2"/>
    <property type="match status" value="1"/>
</dbReference>
<dbReference type="InterPro" id="IPR013083">
    <property type="entry name" value="Znf_RING/FYVE/PHD"/>
</dbReference>
<organism evidence="4 5">
    <name type="scientific">Paxillus rubicundulus Ve08.2h10</name>
    <dbReference type="NCBI Taxonomy" id="930991"/>
    <lineage>
        <taxon>Eukaryota</taxon>
        <taxon>Fungi</taxon>
        <taxon>Dikarya</taxon>
        <taxon>Basidiomycota</taxon>
        <taxon>Agaricomycotina</taxon>
        <taxon>Agaricomycetes</taxon>
        <taxon>Agaricomycetidae</taxon>
        <taxon>Boletales</taxon>
        <taxon>Paxilineae</taxon>
        <taxon>Paxillaceae</taxon>
        <taxon>Paxillus</taxon>
    </lineage>
</organism>
<proteinExistence type="predicted"/>
<keyword evidence="5" id="KW-1185">Reference proteome</keyword>
<dbReference type="HOGENOM" id="CLU_018730_0_0_1"/>
<feature type="compositionally biased region" description="Polar residues" evidence="2">
    <location>
        <begin position="1"/>
        <end position="17"/>
    </location>
</feature>
<feature type="compositionally biased region" description="Basic and acidic residues" evidence="2">
    <location>
        <begin position="72"/>
        <end position="86"/>
    </location>
</feature>
<accession>A0A0D0E7Z8</accession>
<dbReference type="GO" id="GO:0008270">
    <property type="term" value="F:zinc ion binding"/>
    <property type="evidence" value="ECO:0007669"/>
    <property type="project" value="UniProtKB-KW"/>
</dbReference>
<reference evidence="5" key="2">
    <citation type="submission" date="2015-01" db="EMBL/GenBank/DDBJ databases">
        <title>Evolutionary Origins and Diversification of the Mycorrhizal Mutualists.</title>
        <authorList>
            <consortium name="DOE Joint Genome Institute"/>
            <consortium name="Mycorrhizal Genomics Consortium"/>
            <person name="Kohler A."/>
            <person name="Kuo A."/>
            <person name="Nagy L.G."/>
            <person name="Floudas D."/>
            <person name="Copeland A."/>
            <person name="Barry K.W."/>
            <person name="Cichocki N."/>
            <person name="Veneault-Fourrey C."/>
            <person name="LaButti K."/>
            <person name="Lindquist E.A."/>
            <person name="Lipzen A."/>
            <person name="Lundell T."/>
            <person name="Morin E."/>
            <person name="Murat C."/>
            <person name="Riley R."/>
            <person name="Ohm R."/>
            <person name="Sun H."/>
            <person name="Tunlid A."/>
            <person name="Henrissat B."/>
            <person name="Grigoriev I.V."/>
            <person name="Hibbett D.S."/>
            <person name="Martin F."/>
        </authorList>
    </citation>
    <scope>NUCLEOTIDE SEQUENCE [LARGE SCALE GENOMIC DNA]</scope>
    <source>
        <strain evidence="5">Ve08.2h10</strain>
    </source>
</reference>
<dbReference type="SMART" id="SM00184">
    <property type="entry name" value="RING"/>
    <property type="match status" value="1"/>
</dbReference>
<feature type="region of interest" description="Disordered" evidence="2">
    <location>
        <begin position="475"/>
        <end position="575"/>
    </location>
</feature>
<dbReference type="EMBL" id="KN825106">
    <property type="protein sequence ID" value="KIK94445.1"/>
    <property type="molecule type" value="Genomic_DNA"/>
</dbReference>
<feature type="region of interest" description="Disordered" evidence="2">
    <location>
        <begin position="598"/>
        <end position="640"/>
    </location>
</feature>
<dbReference type="OrthoDB" id="6105938at2759"/>
<keyword evidence="1" id="KW-0479">Metal-binding</keyword>
<dbReference type="Pfam" id="PF13923">
    <property type="entry name" value="zf-C3HC4_2"/>
    <property type="match status" value="1"/>
</dbReference>
<evidence type="ECO:0000256" key="1">
    <source>
        <dbReference type="PROSITE-ProRule" id="PRU00175"/>
    </source>
</evidence>
<feature type="compositionally biased region" description="Acidic residues" evidence="2">
    <location>
        <begin position="475"/>
        <end position="484"/>
    </location>
</feature>
<reference evidence="4 5" key="1">
    <citation type="submission" date="2014-04" db="EMBL/GenBank/DDBJ databases">
        <authorList>
            <consortium name="DOE Joint Genome Institute"/>
            <person name="Kuo A."/>
            <person name="Kohler A."/>
            <person name="Jargeat P."/>
            <person name="Nagy L.G."/>
            <person name="Floudas D."/>
            <person name="Copeland A."/>
            <person name="Barry K.W."/>
            <person name="Cichocki N."/>
            <person name="Veneault-Fourrey C."/>
            <person name="LaButti K."/>
            <person name="Lindquist E.A."/>
            <person name="Lipzen A."/>
            <person name="Lundell T."/>
            <person name="Morin E."/>
            <person name="Murat C."/>
            <person name="Sun H."/>
            <person name="Tunlid A."/>
            <person name="Henrissat B."/>
            <person name="Grigoriev I.V."/>
            <person name="Hibbett D.S."/>
            <person name="Martin F."/>
            <person name="Nordberg H.P."/>
            <person name="Cantor M.N."/>
            <person name="Hua S.X."/>
        </authorList>
    </citation>
    <scope>NUCLEOTIDE SEQUENCE [LARGE SCALE GENOMIC DNA]</scope>
    <source>
        <strain evidence="4 5">Ve08.2h10</strain>
    </source>
</reference>
<dbReference type="InParanoid" id="A0A0D0E7Z8"/>
<feature type="region of interest" description="Disordered" evidence="2">
    <location>
        <begin position="1"/>
        <end position="91"/>
    </location>
</feature>
<feature type="compositionally biased region" description="Basic and acidic residues" evidence="2">
    <location>
        <begin position="22"/>
        <end position="53"/>
    </location>
</feature>
<feature type="compositionally biased region" description="Polar residues" evidence="2">
    <location>
        <begin position="128"/>
        <end position="145"/>
    </location>
</feature>
<dbReference type="InterPro" id="IPR047126">
    <property type="entry name" value="RNF141-like"/>
</dbReference>
<feature type="compositionally biased region" description="Basic and acidic residues" evidence="2">
    <location>
        <begin position="485"/>
        <end position="500"/>
    </location>
</feature>
<dbReference type="AlphaFoldDB" id="A0A0D0E7Z8"/>
<feature type="region of interest" description="Disordered" evidence="2">
    <location>
        <begin position="421"/>
        <end position="445"/>
    </location>
</feature>
<gene>
    <name evidence="4" type="ORF">PAXRUDRAFT_827981</name>
</gene>
<feature type="region of interest" description="Disordered" evidence="2">
    <location>
        <begin position="128"/>
        <end position="177"/>
    </location>
</feature>
<evidence type="ECO:0000313" key="5">
    <source>
        <dbReference type="Proteomes" id="UP000054538"/>
    </source>
</evidence>
<protein>
    <recommendedName>
        <fullName evidence="3">RING-type domain-containing protein</fullName>
    </recommendedName>
</protein>